<sequence>MNEVQAVLDADEPLEVFKTVKSLCETVRGLMEKISATFTKVEQWEREAGHLPSDPITEKCSTLLQKLDILMQSLGSEEEKREESGFEPEDDERTPSEERRRRDSLVGRANSLKKALKDIMSIAERGIDQHNRASGASAKRERFRKKRSRTTPSVLKVSSSNLSSSSACSPPGSPSPQQARPRFPDRLTVRDTASQMSQTSGIGFSPSQSSNPGFSTCETCDVTHDTPSPLPNGCSDRDESDREGTVDRSP</sequence>
<dbReference type="EMBL" id="UYYB01021758">
    <property type="protein sequence ID" value="VDM71729.1"/>
    <property type="molecule type" value="Genomic_DNA"/>
</dbReference>
<organism evidence="2 3">
    <name type="scientific">Strongylus vulgaris</name>
    <name type="common">Blood worm</name>
    <dbReference type="NCBI Taxonomy" id="40348"/>
    <lineage>
        <taxon>Eukaryota</taxon>
        <taxon>Metazoa</taxon>
        <taxon>Ecdysozoa</taxon>
        <taxon>Nematoda</taxon>
        <taxon>Chromadorea</taxon>
        <taxon>Rhabditida</taxon>
        <taxon>Rhabditina</taxon>
        <taxon>Rhabditomorpha</taxon>
        <taxon>Strongyloidea</taxon>
        <taxon>Strongylidae</taxon>
        <taxon>Strongylus</taxon>
    </lineage>
</organism>
<feature type="compositionally biased region" description="Low complexity" evidence="1">
    <location>
        <begin position="152"/>
        <end position="170"/>
    </location>
</feature>
<accession>A0A3P7IX50</accession>
<evidence type="ECO:0000313" key="3">
    <source>
        <dbReference type="Proteomes" id="UP000270094"/>
    </source>
</evidence>
<feature type="region of interest" description="Disordered" evidence="1">
    <location>
        <begin position="75"/>
        <end position="106"/>
    </location>
</feature>
<feature type="region of interest" description="Disordered" evidence="1">
    <location>
        <begin position="127"/>
        <end position="250"/>
    </location>
</feature>
<keyword evidence="3" id="KW-1185">Reference proteome</keyword>
<feature type="compositionally biased region" description="Basic and acidic residues" evidence="1">
    <location>
        <begin position="235"/>
        <end position="250"/>
    </location>
</feature>
<dbReference type="Proteomes" id="UP000270094">
    <property type="component" value="Unassembled WGS sequence"/>
</dbReference>
<feature type="compositionally biased region" description="Polar residues" evidence="1">
    <location>
        <begin position="191"/>
        <end position="218"/>
    </location>
</feature>
<feature type="compositionally biased region" description="Basic and acidic residues" evidence="1">
    <location>
        <begin position="93"/>
        <end position="105"/>
    </location>
</feature>
<evidence type="ECO:0000256" key="1">
    <source>
        <dbReference type="SAM" id="MobiDB-lite"/>
    </source>
</evidence>
<dbReference type="AlphaFoldDB" id="A0A3P7IX50"/>
<dbReference type="OrthoDB" id="242257at2759"/>
<name>A0A3P7IX50_STRVU</name>
<reference evidence="2 3" key="1">
    <citation type="submission" date="2018-11" db="EMBL/GenBank/DDBJ databases">
        <authorList>
            <consortium name="Pathogen Informatics"/>
        </authorList>
    </citation>
    <scope>NUCLEOTIDE SEQUENCE [LARGE SCALE GENOMIC DNA]</scope>
</reference>
<proteinExistence type="predicted"/>
<gene>
    <name evidence="2" type="ORF">SVUK_LOCUS6727</name>
</gene>
<feature type="non-terminal residue" evidence="2">
    <location>
        <position position="250"/>
    </location>
</feature>
<evidence type="ECO:0000313" key="2">
    <source>
        <dbReference type="EMBL" id="VDM71729.1"/>
    </source>
</evidence>
<protein>
    <submittedName>
        <fullName evidence="2">Uncharacterized protein</fullName>
    </submittedName>
</protein>